<keyword evidence="2" id="KW-0378">Hydrolase</keyword>
<dbReference type="Proteomes" id="UP000319010">
    <property type="component" value="Unassembled WGS sequence"/>
</dbReference>
<dbReference type="AlphaFoldDB" id="A0A508A1X7"/>
<dbReference type="InterPro" id="IPR029062">
    <property type="entry name" value="Class_I_gatase-like"/>
</dbReference>
<evidence type="ECO:0000259" key="4">
    <source>
        <dbReference type="Pfam" id="PF17676"/>
    </source>
</evidence>
<accession>A0A508A1X7</accession>
<dbReference type="PANTHER" id="PTHR30237">
    <property type="entry name" value="MURAMOYLTETRAPEPTIDE CARBOXYPEPTIDASE"/>
    <property type="match status" value="1"/>
</dbReference>
<evidence type="ECO:0000313" key="5">
    <source>
        <dbReference type="EMBL" id="TQD43869.1"/>
    </source>
</evidence>
<dbReference type="EMBL" id="VICB01000005">
    <property type="protein sequence ID" value="TQD43869.1"/>
    <property type="molecule type" value="Genomic_DNA"/>
</dbReference>
<dbReference type="GO" id="GO:0004180">
    <property type="term" value="F:carboxypeptidase activity"/>
    <property type="evidence" value="ECO:0007669"/>
    <property type="project" value="UniProtKB-KW"/>
</dbReference>
<dbReference type="Pfam" id="PF02016">
    <property type="entry name" value="Peptidase_S66"/>
    <property type="match status" value="1"/>
</dbReference>
<keyword evidence="5" id="KW-0121">Carboxypeptidase</keyword>
<dbReference type="InterPro" id="IPR027478">
    <property type="entry name" value="LdcA_N"/>
</dbReference>
<dbReference type="InterPro" id="IPR040921">
    <property type="entry name" value="Peptidase_S66C"/>
</dbReference>
<dbReference type="InterPro" id="IPR027461">
    <property type="entry name" value="Carboxypeptidase_A_C_sf"/>
</dbReference>
<comment type="similarity">
    <text evidence="1">Belongs to the peptidase S66 family.</text>
</comment>
<feature type="domain" description="LD-carboxypeptidase N-terminal" evidence="3">
    <location>
        <begin position="17"/>
        <end position="132"/>
    </location>
</feature>
<gene>
    <name evidence="5" type="ORF">FK256_06165</name>
</gene>
<dbReference type="PANTHER" id="PTHR30237:SF4">
    <property type="entry name" value="LD-CARBOXYPEPTIDASE C-TERMINAL DOMAIN-CONTAINING PROTEIN"/>
    <property type="match status" value="1"/>
</dbReference>
<dbReference type="Gene3D" id="3.40.50.10740">
    <property type="entry name" value="Class I glutamine amidotransferase-like"/>
    <property type="match status" value="1"/>
</dbReference>
<dbReference type="Pfam" id="PF17676">
    <property type="entry name" value="Peptidase_S66C"/>
    <property type="match status" value="1"/>
</dbReference>
<protein>
    <submittedName>
        <fullName evidence="5">LD-carboxypeptidase</fullName>
    </submittedName>
</protein>
<evidence type="ECO:0000313" key="6">
    <source>
        <dbReference type="Proteomes" id="UP000319010"/>
    </source>
</evidence>
<dbReference type="Gene3D" id="3.50.30.60">
    <property type="entry name" value="LD-carboxypeptidase A C-terminal domain-like"/>
    <property type="match status" value="1"/>
</dbReference>
<keyword evidence="5" id="KW-0645">Protease</keyword>
<dbReference type="InterPro" id="IPR040449">
    <property type="entry name" value="Peptidase_S66_N"/>
</dbReference>
<dbReference type="CDD" id="cd07062">
    <property type="entry name" value="Peptidase_S66_mccF_like"/>
    <property type="match status" value="1"/>
</dbReference>
<evidence type="ECO:0000256" key="1">
    <source>
        <dbReference type="ARBA" id="ARBA00010233"/>
    </source>
</evidence>
<dbReference type="InterPro" id="IPR003507">
    <property type="entry name" value="S66_fam"/>
</dbReference>
<dbReference type="SUPFAM" id="SSF52317">
    <property type="entry name" value="Class I glutamine amidotransferase-like"/>
    <property type="match status" value="1"/>
</dbReference>
<feature type="domain" description="LD-carboxypeptidase C-terminal" evidence="4">
    <location>
        <begin position="206"/>
        <end position="337"/>
    </location>
</feature>
<dbReference type="SUPFAM" id="SSF141986">
    <property type="entry name" value="LD-carboxypeptidase A C-terminal domain-like"/>
    <property type="match status" value="1"/>
</dbReference>
<comment type="caution">
    <text evidence="5">The sequence shown here is derived from an EMBL/GenBank/DDBJ whole genome shotgun (WGS) entry which is preliminary data.</text>
</comment>
<reference evidence="5 6" key="1">
    <citation type="submission" date="2019-06" db="EMBL/GenBank/DDBJ databases">
        <title>Draft genome sequence of Actinomyces johnsonii CCUG 34287T.</title>
        <authorList>
            <person name="Salva-Serra F."/>
            <person name="Cardew S."/>
            <person name="Moore E."/>
        </authorList>
    </citation>
    <scope>NUCLEOTIDE SEQUENCE [LARGE SCALE GENOMIC DNA]</scope>
    <source>
        <strain evidence="5 6">CCUG 34287</strain>
    </source>
</reference>
<proteinExistence type="inferred from homology"/>
<organism evidence="5 6">
    <name type="scientific">Actinomyces johnsonii</name>
    <dbReference type="NCBI Taxonomy" id="544581"/>
    <lineage>
        <taxon>Bacteria</taxon>
        <taxon>Bacillati</taxon>
        <taxon>Actinomycetota</taxon>
        <taxon>Actinomycetes</taxon>
        <taxon>Actinomycetales</taxon>
        <taxon>Actinomycetaceae</taxon>
        <taxon>Actinomyces</taxon>
    </lineage>
</organism>
<evidence type="ECO:0000256" key="2">
    <source>
        <dbReference type="ARBA" id="ARBA00022801"/>
    </source>
</evidence>
<name>A0A508A1X7_9ACTO</name>
<sequence>MKVPLLSPPKASHGDRIAIVSPSFAAPGIAPAIHEQALARLESLTGLVPVELPTTRRLGATARERAADIMEAFTDETIRAILATIGGDDQIIVIPHLDAETIANHPKPFIGYSDNTHLHHFLTACGMRSFYGGSTQVHIGPGPRVDPEHEASLRAALITGDRLEITDPGTSEDFGLDWQDPTALTNFGRREPTTGWRWAGPGVSVTGPTWGGCLEVLHDVLAAGRSDLEPADLEGAVLLIELSEEVIPTRSAFRMLRVLGECGILAAAAAVLFARSPVDVLGSHGEQQTREAMRTERDDMVIETVTGYNPQAVICCGIPFGHTRPQWILPFGGEVTVDGAVRKVWADYT</sequence>
<evidence type="ECO:0000259" key="3">
    <source>
        <dbReference type="Pfam" id="PF02016"/>
    </source>
</evidence>